<organism evidence="10 11">
    <name type="scientific">Lysobacter korlensis</name>
    <dbReference type="NCBI Taxonomy" id="553636"/>
    <lineage>
        <taxon>Bacteria</taxon>
        <taxon>Pseudomonadati</taxon>
        <taxon>Pseudomonadota</taxon>
        <taxon>Gammaproteobacteria</taxon>
        <taxon>Lysobacterales</taxon>
        <taxon>Lysobacteraceae</taxon>
        <taxon>Lysobacter</taxon>
    </lineage>
</organism>
<dbReference type="Pfam" id="PF00005">
    <property type="entry name" value="ABC_tran"/>
    <property type="match status" value="1"/>
</dbReference>
<dbReference type="Gene3D" id="3.40.50.300">
    <property type="entry name" value="P-loop containing nucleotide triphosphate hydrolases"/>
    <property type="match status" value="1"/>
</dbReference>
<dbReference type="InterPro" id="IPR017871">
    <property type="entry name" value="ABC_transporter-like_CS"/>
</dbReference>
<evidence type="ECO:0000256" key="5">
    <source>
        <dbReference type="ARBA" id="ARBA00022989"/>
    </source>
</evidence>
<evidence type="ECO:0000256" key="6">
    <source>
        <dbReference type="ARBA" id="ARBA00023136"/>
    </source>
</evidence>
<proteinExistence type="predicted"/>
<feature type="transmembrane region" description="Helical" evidence="7">
    <location>
        <begin position="143"/>
        <end position="162"/>
    </location>
</feature>
<dbReference type="InterPro" id="IPR039421">
    <property type="entry name" value="Type_1_exporter"/>
</dbReference>
<feature type="transmembrane region" description="Helical" evidence="7">
    <location>
        <begin position="67"/>
        <end position="89"/>
    </location>
</feature>
<comment type="subcellular location">
    <subcellularLocation>
        <location evidence="1">Cell membrane</location>
        <topology evidence="1">Multi-pass membrane protein</topology>
    </subcellularLocation>
</comment>
<evidence type="ECO:0000256" key="3">
    <source>
        <dbReference type="ARBA" id="ARBA00022741"/>
    </source>
</evidence>
<keyword evidence="3" id="KW-0547">Nucleotide-binding</keyword>
<dbReference type="SMART" id="SM00382">
    <property type="entry name" value="AAA"/>
    <property type="match status" value="1"/>
</dbReference>
<dbReference type="InterPro" id="IPR036640">
    <property type="entry name" value="ABC1_TM_sf"/>
</dbReference>
<evidence type="ECO:0000256" key="4">
    <source>
        <dbReference type="ARBA" id="ARBA00022840"/>
    </source>
</evidence>
<gene>
    <name evidence="10" type="ORF">ACFFGH_26030</name>
</gene>
<feature type="transmembrane region" description="Helical" evidence="7">
    <location>
        <begin position="278"/>
        <end position="299"/>
    </location>
</feature>
<dbReference type="SUPFAM" id="SSF52540">
    <property type="entry name" value="P-loop containing nucleoside triphosphate hydrolases"/>
    <property type="match status" value="1"/>
</dbReference>
<evidence type="ECO:0000256" key="1">
    <source>
        <dbReference type="ARBA" id="ARBA00004651"/>
    </source>
</evidence>
<protein>
    <submittedName>
        <fullName evidence="10">ABC transporter ATP-binding protein</fullName>
    </submittedName>
</protein>
<dbReference type="Gene3D" id="1.20.1560.10">
    <property type="entry name" value="ABC transporter type 1, transmembrane domain"/>
    <property type="match status" value="1"/>
</dbReference>
<dbReference type="InterPro" id="IPR011527">
    <property type="entry name" value="ABC1_TM_dom"/>
</dbReference>
<dbReference type="InterPro" id="IPR027417">
    <property type="entry name" value="P-loop_NTPase"/>
</dbReference>
<evidence type="ECO:0000256" key="7">
    <source>
        <dbReference type="SAM" id="Phobius"/>
    </source>
</evidence>
<dbReference type="InterPro" id="IPR003593">
    <property type="entry name" value="AAA+_ATPase"/>
</dbReference>
<dbReference type="PROSITE" id="PS50893">
    <property type="entry name" value="ABC_TRANSPORTER_2"/>
    <property type="match status" value="1"/>
</dbReference>
<dbReference type="PROSITE" id="PS50929">
    <property type="entry name" value="ABC_TM1F"/>
    <property type="match status" value="1"/>
</dbReference>
<evidence type="ECO:0000313" key="11">
    <source>
        <dbReference type="Proteomes" id="UP001589896"/>
    </source>
</evidence>
<sequence length="620" mass="65205">MSDRIEELPARPRPKLSHLTPYISSHWKALLAAVLLSLLGAAASLTQPLLVSALISAVQASGEPGSLVWLLTGLVVAAGSAAGVQAYLLQRAGEGVVLTARRRLASKLLRLPVSEFDRRRTGDLIARVSSDTTLLRGVLSQGVVESVGAAITVLGAFIAMLILDPVLLGLTAAVVAISGVIVIVLSARIRPAIEQAQVEVGALTSALERAIRAIRTIRAANATDRELSEIDGRARAAWRVGVKVAKISALVVPVGGIALQVSILVILGVGGYRVASGAIAVADLVAFVLFLFLMLLPLVQLFSAITALNEAFGALGRIHEVLDLPSETDLDVAAPAVLPGMTPDPVSRHQGLSVEFENVTFAYTSAPEILSAGKTSDENDGSVPDSEVGDLQTREVLHGLTFSAPAGKRTAIVGPSGAGKSTVFSLLERFYDPSEGAVRVGGVDIRSLGREQLREKLGYVEQDAPVLAGTLRDNLLLGNPTATDEECVDALASVNLNDVLERDPERLDAQVVDGGVLLSGGERQRLAIARCLLASPPILLLDESSSNLDGLSEQRMRQAIDAVAEGRTLLVIAHRLATVVDADQIIVLDRGRVVGIGTHEQLLDTTALYRSLAAHQLLTN</sequence>
<dbReference type="Pfam" id="PF00664">
    <property type="entry name" value="ABC_membrane"/>
    <property type="match status" value="1"/>
</dbReference>
<dbReference type="PANTHER" id="PTHR43394:SF1">
    <property type="entry name" value="ATP-BINDING CASSETTE SUB-FAMILY B MEMBER 10, MITOCHONDRIAL"/>
    <property type="match status" value="1"/>
</dbReference>
<accession>A0ABV6RWF0</accession>
<evidence type="ECO:0000256" key="2">
    <source>
        <dbReference type="ARBA" id="ARBA00022692"/>
    </source>
</evidence>
<comment type="caution">
    <text evidence="10">The sequence shown here is derived from an EMBL/GenBank/DDBJ whole genome shotgun (WGS) entry which is preliminary data.</text>
</comment>
<evidence type="ECO:0000313" key="10">
    <source>
        <dbReference type="EMBL" id="MFC0681305.1"/>
    </source>
</evidence>
<keyword evidence="5 7" id="KW-1133">Transmembrane helix</keyword>
<dbReference type="GO" id="GO:0005524">
    <property type="term" value="F:ATP binding"/>
    <property type="evidence" value="ECO:0007669"/>
    <property type="project" value="UniProtKB-KW"/>
</dbReference>
<keyword evidence="6 7" id="KW-0472">Membrane</keyword>
<evidence type="ECO:0000259" key="9">
    <source>
        <dbReference type="PROSITE" id="PS50929"/>
    </source>
</evidence>
<evidence type="ECO:0000259" key="8">
    <source>
        <dbReference type="PROSITE" id="PS50893"/>
    </source>
</evidence>
<reference evidence="10 11" key="1">
    <citation type="submission" date="2024-09" db="EMBL/GenBank/DDBJ databases">
        <authorList>
            <person name="Sun Q."/>
            <person name="Mori K."/>
        </authorList>
    </citation>
    <scope>NUCLEOTIDE SEQUENCE [LARGE SCALE GENOMIC DNA]</scope>
    <source>
        <strain evidence="10 11">KCTC 23076</strain>
    </source>
</reference>
<dbReference type="RefSeq" id="WP_386673797.1">
    <property type="nucleotide sequence ID" value="NZ_JBHLTG010000007.1"/>
</dbReference>
<dbReference type="Proteomes" id="UP001589896">
    <property type="component" value="Unassembled WGS sequence"/>
</dbReference>
<keyword evidence="4 10" id="KW-0067">ATP-binding</keyword>
<dbReference type="PANTHER" id="PTHR43394">
    <property type="entry name" value="ATP-DEPENDENT PERMEASE MDL1, MITOCHONDRIAL"/>
    <property type="match status" value="1"/>
</dbReference>
<dbReference type="PROSITE" id="PS00211">
    <property type="entry name" value="ABC_TRANSPORTER_1"/>
    <property type="match status" value="1"/>
</dbReference>
<dbReference type="CDD" id="cd18551">
    <property type="entry name" value="ABC_6TM_LmrA_like"/>
    <property type="match status" value="1"/>
</dbReference>
<feature type="transmembrane region" description="Helical" evidence="7">
    <location>
        <begin position="168"/>
        <end position="187"/>
    </location>
</feature>
<name>A0ABV6RWF0_9GAMM</name>
<keyword evidence="11" id="KW-1185">Reference proteome</keyword>
<dbReference type="SUPFAM" id="SSF90123">
    <property type="entry name" value="ABC transporter transmembrane region"/>
    <property type="match status" value="1"/>
</dbReference>
<feature type="domain" description="ABC transmembrane type-1" evidence="9">
    <location>
        <begin position="31"/>
        <end position="310"/>
    </location>
</feature>
<dbReference type="InterPro" id="IPR003439">
    <property type="entry name" value="ABC_transporter-like_ATP-bd"/>
</dbReference>
<dbReference type="EMBL" id="JBHLTG010000007">
    <property type="protein sequence ID" value="MFC0681305.1"/>
    <property type="molecule type" value="Genomic_DNA"/>
</dbReference>
<feature type="transmembrane region" description="Helical" evidence="7">
    <location>
        <begin position="249"/>
        <end position="272"/>
    </location>
</feature>
<feature type="domain" description="ABC transporter" evidence="8">
    <location>
        <begin position="354"/>
        <end position="615"/>
    </location>
</feature>
<keyword evidence="2 7" id="KW-0812">Transmembrane</keyword>